<keyword evidence="1" id="KW-0812">Transmembrane</keyword>
<dbReference type="PROSITE" id="PS51257">
    <property type="entry name" value="PROKAR_LIPOPROTEIN"/>
    <property type="match status" value="1"/>
</dbReference>
<dbReference type="VEuPathDB" id="FungiDB:BDV34DRAFT_113174"/>
<accession>A0A5N6DHY2</accession>
<protein>
    <submittedName>
        <fullName evidence="2">Uncharacterized protein</fullName>
    </submittedName>
</protein>
<evidence type="ECO:0000256" key="1">
    <source>
        <dbReference type="SAM" id="Phobius"/>
    </source>
</evidence>
<dbReference type="Proteomes" id="UP000326532">
    <property type="component" value="Unassembled WGS sequence"/>
</dbReference>
<sequence length="156" mass="17769">MKTSQMQHQFANLAGACNPHASMMPTSLVQFQVDEWNGRVLLAGTGSEQMLDLHWPTERLQLKVDKSLPYLTHSVFNTGEDLPPFSFLFLFHSFVNFFYGVSPSFSPCLFSFSFLFFLSAINLLAGKLRPCEVKEPCAFRWKPTIISTSSFYHSKE</sequence>
<keyword evidence="3" id="KW-1185">Reference proteome</keyword>
<keyword evidence="1" id="KW-0472">Membrane</keyword>
<keyword evidence="1" id="KW-1133">Transmembrane helix</keyword>
<dbReference type="EMBL" id="ML734977">
    <property type="protein sequence ID" value="KAB8204726.1"/>
    <property type="molecule type" value="Genomic_DNA"/>
</dbReference>
<feature type="transmembrane region" description="Helical" evidence="1">
    <location>
        <begin position="105"/>
        <end position="125"/>
    </location>
</feature>
<gene>
    <name evidence="2" type="ORF">BDV34DRAFT_113174</name>
</gene>
<name>A0A5N6DHY2_ASPPA</name>
<dbReference type="AlphaFoldDB" id="A0A5N6DHY2"/>
<reference evidence="2 3" key="1">
    <citation type="submission" date="2019-04" db="EMBL/GenBank/DDBJ databases">
        <title>Fungal friends and foes A comparative genomics study of 23 Aspergillus species from section Flavi.</title>
        <authorList>
            <consortium name="DOE Joint Genome Institute"/>
            <person name="Kjaerbolling I."/>
            <person name="Vesth T.C."/>
            <person name="Frisvad J.C."/>
            <person name="Nybo J.L."/>
            <person name="Theobald S."/>
            <person name="Kildgaard S."/>
            <person name="Petersen T.I."/>
            <person name="Kuo A."/>
            <person name="Sato A."/>
            <person name="Lyhne E.K."/>
            <person name="Kogle M.E."/>
            <person name="Wiebenga A."/>
            <person name="Kun R.S."/>
            <person name="Lubbers R.J."/>
            <person name="Makela M.R."/>
            <person name="Barry K."/>
            <person name="Chovatia M."/>
            <person name="Clum A."/>
            <person name="Daum C."/>
            <person name="Haridas S."/>
            <person name="He G."/>
            <person name="LaButti K."/>
            <person name="Lipzen A."/>
            <person name="Mondo S."/>
            <person name="Pangilinan J."/>
            <person name="Riley R."/>
            <person name="Salamov A."/>
            <person name="Simmons B.A."/>
            <person name="Magnuson J.K."/>
            <person name="Henrissat B."/>
            <person name="Mortensen U.H."/>
            <person name="Larsen T.O."/>
            <person name="De vries R.P."/>
            <person name="Grigoriev I.V."/>
            <person name="Machida M."/>
            <person name="Baker S.E."/>
            <person name="Andersen M.R."/>
        </authorList>
    </citation>
    <scope>NUCLEOTIDE SEQUENCE [LARGE SCALE GENOMIC DNA]</scope>
    <source>
        <strain evidence="2 3">CBS 117618</strain>
    </source>
</reference>
<proteinExistence type="predicted"/>
<evidence type="ECO:0000313" key="2">
    <source>
        <dbReference type="EMBL" id="KAB8204726.1"/>
    </source>
</evidence>
<evidence type="ECO:0000313" key="3">
    <source>
        <dbReference type="Proteomes" id="UP000326532"/>
    </source>
</evidence>
<organism evidence="2 3">
    <name type="scientific">Aspergillus parasiticus</name>
    <dbReference type="NCBI Taxonomy" id="5067"/>
    <lineage>
        <taxon>Eukaryota</taxon>
        <taxon>Fungi</taxon>
        <taxon>Dikarya</taxon>
        <taxon>Ascomycota</taxon>
        <taxon>Pezizomycotina</taxon>
        <taxon>Eurotiomycetes</taxon>
        <taxon>Eurotiomycetidae</taxon>
        <taxon>Eurotiales</taxon>
        <taxon>Aspergillaceae</taxon>
        <taxon>Aspergillus</taxon>
        <taxon>Aspergillus subgen. Circumdati</taxon>
    </lineage>
</organism>